<keyword evidence="4" id="KW-1185">Reference proteome</keyword>
<accession>A0A840ML49</accession>
<reference evidence="3 4" key="1">
    <citation type="submission" date="2020-08" db="EMBL/GenBank/DDBJ databases">
        <title>Genomic Encyclopedia of Type Strains, Phase IV (KMG-IV): sequencing the most valuable type-strain genomes for metagenomic binning, comparative biology and taxonomic classification.</title>
        <authorList>
            <person name="Goeker M."/>
        </authorList>
    </citation>
    <scope>NUCLEOTIDE SEQUENCE [LARGE SCALE GENOMIC DNA]</scope>
    <source>
        <strain evidence="3 4">DSM 27165</strain>
    </source>
</reference>
<protein>
    <submittedName>
        <fullName evidence="3">Uncharacterized protein</fullName>
    </submittedName>
</protein>
<feature type="transmembrane region" description="Helical" evidence="2">
    <location>
        <begin position="20"/>
        <end position="41"/>
    </location>
</feature>
<feature type="region of interest" description="Disordered" evidence="1">
    <location>
        <begin position="48"/>
        <end position="68"/>
    </location>
</feature>
<sequence>MNPTPEQLTNQSRPRLTTRLIQYALSVSCLAAAAAWVNYLIAPPAPEAPPEEAPAAVPPKPDNSLHFNPANCKPGHGEFVYAALGRSVLRIPYRTQLFLQPYAKDDRDWAKLPLAPDPAEPEGCYGNPTRVLFMYYPIPSLTIPATADQPSRTVDPRRFELITNMGRNYYMQELYEDMFEKGKANKKGNYDCTPHTPDLIGCIPRTNPTAGVYQARPERYQAPAQRPFTIECLDYNWRCGVNYRTVGDINIDYIFNFQQLPLEHVIAFDKYAREHVIQLVVQDYAWAANPAVKQTASNSVINK</sequence>
<keyword evidence="2" id="KW-0472">Membrane</keyword>
<evidence type="ECO:0000313" key="3">
    <source>
        <dbReference type="EMBL" id="MBB5018225.1"/>
    </source>
</evidence>
<comment type="caution">
    <text evidence="3">The sequence shown here is derived from an EMBL/GenBank/DDBJ whole genome shotgun (WGS) entry which is preliminary data.</text>
</comment>
<dbReference type="EMBL" id="JACHHY010000007">
    <property type="protein sequence ID" value="MBB5018225.1"/>
    <property type="molecule type" value="Genomic_DNA"/>
</dbReference>
<evidence type="ECO:0000313" key="4">
    <source>
        <dbReference type="Proteomes" id="UP000575898"/>
    </source>
</evidence>
<keyword evidence="2" id="KW-1133">Transmembrane helix</keyword>
<evidence type="ECO:0000256" key="2">
    <source>
        <dbReference type="SAM" id="Phobius"/>
    </source>
</evidence>
<dbReference type="Proteomes" id="UP000575898">
    <property type="component" value="Unassembled WGS sequence"/>
</dbReference>
<feature type="compositionally biased region" description="Pro residues" evidence="1">
    <location>
        <begin position="48"/>
        <end position="61"/>
    </location>
</feature>
<proteinExistence type="predicted"/>
<organism evidence="3 4">
    <name type="scientific">Chitinivorax tropicus</name>
    <dbReference type="NCBI Taxonomy" id="714531"/>
    <lineage>
        <taxon>Bacteria</taxon>
        <taxon>Pseudomonadati</taxon>
        <taxon>Pseudomonadota</taxon>
        <taxon>Betaproteobacteria</taxon>
        <taxon>Chitinivorax</taxon>
    </lineage>
</organism>
<evidence type="ECO:0000256" key="1">
    <source>
        <dbReference type="SAM" id="MobiDB-lite"/>
    </source>
</evidence>
<keyword evidence="2" id="KW-0812">Transmembrane</keyword>
<dbReference type="AlphaFoldDB" id="A0A840ML49"/>
<name>A0A840ML49_9PROT</name>
<dbReference type="RefSeq" id="WP_184037138.1">
    <property type="nucleotide sequence ID" value="NZ_JACHHY010000007.1"/>
</dbReference>
<gene>
    <name evidence="3" type="ORF">HNQ59_001510</name>
</gene>